<feature type="region of interest" description="Disordered" evidence="1">
    <location>
        <begin position="66"/>
        <end position="85"/>
    </location>
</feature>
<feature type="signal peptide" evidence="2">
    <location>
        <begin position="1"/>
        <end position="28"/>
    </location>
</feature>
<dbReference type="AlphaFoldDB" id="A0A7W2EWD3"/>
<dbReference type="EMBL" id="JACEZT010000020">
    <property type="protein sequence ID" value="MBA5639843.1"/>
    <property type="molecule type" value="Genomic_DNA"/>
</dbReference>
<feature type="chain" id="PRO_5031283317" evidence="2">
    <location>
        <begin position="29"/>
        <end position="85"/>
    </location>
</feature>
<sequence>MIQISLRLTVPLAAAAAALLTACASAPADTTVASAQPAAPVVKCRNTEAATGTSIVRKDCSATNNVSEVDPHDLMDSKRVALPNR</sequence>
<evidence type="ECO:0000256" key="1">
    <source>
        <dbReference type="SAM" id="MobiDB-lite"/>
    </source>
</evidence>
<dbReference type="RefSeq" id="WP_182166750.1">
    <property type="nucleotide sequence ID" value="NZ_JACEZT010000020.1"/>
</dbReference>
<dbReference type="PROSITE" id="PS51257">
    <property type="entry name" value="PROKAR_LIPOPROTEIN"/>
    <property type="match status" value="1"/>
</dbReference>
<accession>A0A7W2EWD3</accession>
<evidence type="ECO:0000256" key="2">
    <source>
        <dbReference type="SAM" id="SignalP"/>
    </source>
</evidence>
<keyword evidence="2" id="KW-0732">Signal</keyword>
<organism evidence="3 4">
    <name type="scientific">Rugamonas brunnea</name>
    <dbReference type="NCBI Taxonomy" id="2758569"/>
    <lineage>
        <taxon>Bacteria</taxon>
        <taxon>Pseudomonadati</taxon>
        <taxon>Pseudomonadota</taxon>
        <taxon>Betaproteobacteria</taxon>
        <taxon>Burkholderiales</taxon>
        <taxon>Oxalobacteraceae</taxon>
        <taxon>Telluria group</taxon>
        <taxon>Rugamonas</taxon>
    </lineage>
</organism>
<protein>
    <submittedName>
        <fullName evidence="3">Uncharacterized protein</fullName>
    </submittedName>
</protein>
<feature type="compositionally biased region" description="Basic and acidic residues" evidence="1">
    <location>
        <begin position="69"/>
        <end position="79"/>
    </location>
</feature>
<comment type="caution">
    <text evidence="3">The sequence shown here is derived from an EMBL/GenBank/DDBJ whole genome shotgun (WGS) entry which is preliminary data.</text>
</comment>
<evidence type="ECO:0000313" key="3">
    <source>
        <dbReference type="EMBL" id="MBA5639843.1"/>
    </source>
</evidence>
<reference evidence="3 4" key="1">
    <citation type="submission" date="2020-07" db="EMBL/GenBank/DDBJ databases">
        <title>Novel species isolated from subtropical streams in China.</title>
        <authorList>
            <person name="Lu H."/>
        </authorList>
    </citation>
    <scope>NUCLEOTIDE SEQUENCE [LARGE SCALE GENOMIC DNA]</scope>
    <source>
        <strain evidence="3 4">LX20W</strain>
    </source>
</reference>
<name>A0A7W2EWD3_9BURK</name>
<dbReference type="Proteomes" id="UP000534388">
    <property type="component" value="Unassembled WGS sequence"/>
</dbReference>
<evidence type="ECO:0000313" key="4">
    <source>
        <dbReference type="Proteomes" id="UP000534388"/>
    </source>
</evidence>
<keyword evidence="4" id="KW-1185">Reference proteome</keyword>
<proteinExistence type="predicted"/>
<gene>
    <name evidence="3" type="ORF">H3H37_22550</name>
</gene>